<comment type="similarity">
    <text evidence="1 3">Belongs to the type-B carboxylesterase/lipase family.</text>
</comment>
<dbReference type="InterPro" id="IPR029058">
    <property type="entry name" value="AB_hydrolase_fold"/>
</dbReference>
<dbReference type="EMBL" id="JBAHYK010000641">
    <property type="protein sequence ID" value="KAL0572346.1"/>
    <property type="molecule type" value="Genomic_DNA"/>
</dbReference>
<dbReference type="Gene3D" id="3.40.50.1820">
    <property type="entry name" value="alpha/beta hydrolase"/>
    <property type="match status" value="1"/>
</dbReference>
<sequence>MSPQPPNTHLHDELRQSDERVVVETKYGTVKGGRAVNGAGVFLEIPYALPPGRWEDPKPLPHGFRYTEGKEYIREARYCAQPKNDGQARGTRAFYIYKVGFGEASENPLFLNIVTPPAFPNSSKGSWPVKVYIHGGFLQFGSPHGLSHQAQYVSARPGKEAVHVNIGYRLSVFGFLASKDQRLTGNYGFKDQWLALQWVKANINGFGGDPENIQILGLSAGAHSIHQLLHHASQLPEGEKAPFVSAIMRSNAIATTPKTPTELQPQYDALCAALDLDPSSPETLSSLKDPSKVTAEKLCQLIETDKLGIPYGTFRGAFEGSWVREDQDLMGYQSSGSLGKNLLQRGVRNVVIGDLTEEWYLYSIAHDHINSRDDVRSNLLRYYRETEVDRMMSGREPVKGDWVRLFGEILSDWQVHIPVRMFATDMAKVGFPVLRYVIKWTPEKARESVEGYVTHGTDSSLWHYRLPSLNPTDVQVADSWLDRIDEELAKIEGGRNLSFLKDTSQVLVLKEDQTIDWMADDLWFKRVASAML</sequence>
<name>A0ABR3FAP3_9AGAR</name>
<keyword evidence="2 3" id="KW-0378">Hydrolase</keyword>
<organism evidence="5 6">
    <name type="scientific">Marasmius crinis-equi</name>
    <dbReference type="NCBI Taxonomy" id="585013"/>
    <lineage>
        <taxon>Eukaryota</taxon>
        <taxon>Fungi</taxon>
        <taxon>Dikarya</taxon>
        <taxon>Basidiomycota</taxon>
        <taxon>Agaricomycotina</taxon>
        <taxon>Agaricomycetes</taxon>
        <taxon>Agaricomycetidae</taxon>
        <taxon>Agaricales</taxon>
        <taxon>Marasmiineae</taxon>
        <taxon>Marasmiaceae</taxon>
        <taxon>Marasmius</taxon>
    </lineage>
</organism>
<dbReference type="PROSITE" id="PS00122">
    <property type="entry name" value="CARBOXYLESTERASE_B_1"/>
    <property type="match status" value="1"/>
</dbReference>
<dbReference type="InterPro" id="IPR002018">
    <property type="entry name" value="CarbesteraseB"/>
</dbReference>
<evidence type="ECO:0000313" key="6">
    <source>
        <dbReference type="Proteomes" id="UP001465976"/>
    </source>
</evidence>
<dbReference type="SUPFAM" id="SSF53474">
    <property type="entry name" value="alpha/beta-Hydrolases"/>
    <property type="match status" value="1"/>
</dbReference>
<evidence type="ECO:0000256" key="1">
    <source>
        <dbReference type="ARBA" id="ARBA00005964"/>
    </source>
</evidence>
<protein>
    <recommendedName>
        <fullName evidence="3">Carboxylic ester hydrolase</fullName>
        <ecNumber evidence="3">3.1.1.-</ecNumber>
    </recommendedName>
</protein>
<evidence type="ECO:0000256" key="3">
    <source>
        <dbReference type="RuleBase" id="RU361235"/>
    </source>
</evidence>
<evidence type="ECO:0000313" key="5">
    <source>
        <dbReference type="EMBL" id="KAL0572346.1"/>
    </source>
</evidence>
<keyword evidence="6" id="KW-1185">Reference proteome</keyword>
<dbReference type="Proteomes" id="UP001465976">
    <property type="component" value="Unassembled WGS sequence"/>
</dbReference>
<evidence type="ECO:0000256" key="2">
    <source>
        <dbReference type="ARBA" id="ARBA00022801"/>
    </source>
</evidence>
<proteinExistence type="inferred from homology"/>
<comment type="caution">
    <text evidence="5">The sequence shown here is derived from an EMBL/GenBank/DDBJ whole genome shotgun (WGS) entry which is preliminary data.</text>
</comment>
<feature type="domain" description="Carboxylesterase type B" evidence="4">
    <location>
        <begin position="21"/>
        <end position="462"/>
    </location>
</feature>
<dbReference type="InterPro" id="IPR019826">
    <property type="entry name" value="Carboxylesterase_B_AS"/>
</dbReference>
<dbReference type="Pfam" id="PF00135">
    <property type="entry name" value="COesterase"/>
    <property type="match status" value="1"/>
</dbReference>
<accession>A0ABR3FAP3</accession>
<evidence type="ECO:0000259" key="4">
    <source>
        <dbReference type="Pfam" id="PF00135"/>
    </source>
</evidence>
<dbReference type="PANTHER" id="PTHR43142">
    <property type="entry name" value="CARBOXYLIC ESTER HYDROLASE"/>
    <property type="match status" value="1"/>
</dbReference>
<reference evidence="5 6" key="1">
    <citation type="submission" date="2024-02" db="EMBL/GenBank/DDBJ databases">
        <title>A draft genome for the cacao thread blight pathogen Marasmius crinis-equi.</title>
        <authorList>
            <person name="Cohen S.P."/>
            <person name="Baruah I.K."/>
            <person name="Amoako-Attah I."/>
            <person name="Bukari Y."/>
            <person name="Meinhardt L.W."/>
            <person name="Bailey B.A."/>
        </authorList>
    </citation>
    <scope>NUCLEOTIDE SEQUENCE [LARGE SCALE GENOMIC DNA]</scope>
    <source>
        <strain evidence="5 6">GH-76</strain>
    </source>
</reference>
<gene>
    <name evidence="5" type="ORF">V5O48_009617</name>
</gene>
<dbReference type="EC" id="3.1.1.-" evidence="3"/>
<dbReference type="PANTHER" id="PTHR43142:SF1">
    <property type="entry name" value="CARBOXYLIC ESTER HYDROLASE"/>
    <property type="match status" value="1"/>
</dbReference>